<dbReference type="GO" id="GO:0031071">
    <property type="term" value="F:cysteine desulfurase activity"/>
    <property type="evidence" value="ECO:0007669"/>
    <property type="project" value="UniProtKB-EC"/>
</dbReference>
<dbReference type="AlphaFoldDB" id="A0A9X7VW30"/>
<evidence type="ECO:0000256" key="5">
    <source>
        <dbReference type="ARBA" id="ARBA00022723"/>
    </source>
</evidence>
<dbReference type="InterPro" id="IPR015422">
    <property type="entry name" value="PyrdxlP-dep_Trfase_small"/>
</dbReference>
<keyword evidence="8" id="KW-0411">Iron-sulfur</keyword>
<comment type="similarity">
    <text evidence="2">Belongs to the class-V pyridoxal-phosphate-dependent aminotransferase family. NifS/IscS subfamily.</text>
</comment>
<dbReference type="Gene3D" id="1.10.260.50">
    <property type="match status" value="1"/>
</dbReference>
<dbReference type="KEGG" id="afx:JZ786_16715"/>
<keyword evidence="13" id="KW-1185">Reference proteome</keyword>
<dbReference type="InterPro" id="IPR016454">
    <property type="entry name" value="Cysteine_dSase"/>
</dbReference>
<dbReference type="PANTHER" id="PTHR11601">
    <property type="entry name" value="CYSTEINE DESULFURYLASE FAMILY MEMBER"/>
    <property type="match status" value="1"/>
</dbReference>
<proteinExistence type="inferred from homology"/>
<evidence type="ECO:0000256" key="4">
    <source>
        <dbReference type="ARBA" id="ARBA00022679"/>
    </source>
</evidence>
<dbReference type="InterPro" id="IPR015421">
    <property type="entry name" value="PyrdxlP-dep_Trfase_major"/>
</dbReference>
<evidence type="ECO:0000256" key="9">
    <source>
        <dbReference type="ARBA" id="ARBA00050776"/>
    </source>
</evidence>
<evidence type="ECO:0000256" key="2">
    <source>
        <dbReference type="ARBA" id="ARBA00006490"/>
    </source>
</evidence>
<dbReference type="EMBL" id="CP071182">
    <property type="protein sequence ID" value="QSO46146.1"/>
    <property type="molecule type" value="Genomic_DNA"/>
</dbReference>
<dbReference type="Gene3D" id="3.90.1150.10">
    <property type="entry name" value="Aspartate Aminotransferase, domain 1"/>
    <property type="match status" value="1"/>
</dbReference>
<keyword evidence="6" id="KW-0663">Pyridoxal phosphate</keyword>
<name>A0A9X7VW30_9BACL</name>
<evidence type="ECO:0000256" key="6">
    <source>
        <dbReference type="ARBA" id="ARBA00022898"/>
    </source>
</evidence>
<accession>A0A9X7VW30</accession>
<comment type="catalytic activity">
    <reaction evidence="9">
        <text>(sulfur carrier)-H + L-cysteine = (sulfur carrier)-SH + L-alanine</text>
        <dbReference type="Rhea" id="RHEA:43892"/>
        <dbReference type="Rhea" id="RHEA-COMP:14737"/>
        <dbReference type="Rhea" id="RHEA-COMP:14739"/>
        <dbReference type="ChEBI" id="CHEBI:29917"/>
        <dbReference type="ChEBI" id="CHEBI:35235"/>
        <dbReference type="ChEBI" id="CHEBI:57972"/>
        <dbReference type="ChEBI" id="CHEBI:64428"/>
        <dbReference type="EC" id="2.8.1.7"/>
    </reaction>
</comment>
<dbReference type="InterPro" id="IPR020578">
    <property type="entry name" value="Aminotrans_V_PyrdxlP_BS"/>
</dbReference>
<dbReference type="EC" id="2.8.1.7" evidence="3"/>
<evidence type="ECO:0000256" key="8">
    <source>
        <dbReference type="ARBA" id="ARBA00023014"/>
    </source>
</evidence>
<evidence type="ECO:0000256" key="7">
    <source>
        <dbReference type="ARBA" id="ARBA00023004"/>
    </source>
</evidence>
<dbReference type="GO" id="GO:0051536">
    <property type="term" value="F:iron-sulfur cluster binding"/>
    <property type="evidence" value="ECO:0007669"/>
    <property type="project" value="UniProtKB-KW"/>
</dbReference>
<dbReference type="SUPFAM" id="SSF53383">
    <property type="entry name" value="PLP-dependent transferases"/>
    <property type="match status" value="1"/>
</dbReference>
<keyword evidence="4" id="KW-0808">Transferase</keyword>
<dbReference type="PANTHER" id="PTHR11601:SF34">
    <property type="entry name" value="CYSTEINE DESULFURASE"/>
    <property type="match status" value="1"/>
</dbReference>
<gene>
    <name evidence="12" type="ORF">JZ786_16715</name>
</gene>
<dbReference type="InterPro" id="IPR015424">
    <property type="entry name" value="PyrdxlP-dep_Trfase"/>
</dbReference>
<keyword evidence="7" id="KW-0408">Iron</keyword>
<dbReference type="InterPro" id="IPR000192">
    <property type="entry name" value="Aminotrans_V_dom"/>
</dbReference>
<evidence type="ECO:0000313" key="12">
    <source>
        <dbReference type="EMBL" id="QSO46146.1"/>
    </source>
</evidence>
<keyword evidence="5" id="KW-0479">Metal-binding</keyword>
<evidence type="ECO:0000256" key="10">
    <source>
        <dbReference type="RuleBase" id="RU004504"/>
    </source>
</evidence>
<dbReference type="GO" id="GO:0046872">
    <property type="term" value="F:metal ion binding"/>
    <property type="evidence" value="ECO:0007669"/>
    <property type="project" value="UniProtKB-KW"/>
</dbReference>
<dbReference type="Proteomes" id="UP000663505">
    <property type="component" value="Chromosome"/>
</dbReference>
<feature type="domain" description="Aminotransferase class V" evidence="11">
    <location>
        <begin position="2"/>
        <end position="362"/>
    </location>
</feature>
<organism evidence="12 13">
    <name type="scientific">Alicyclobacillus mengziensis</name>
    <dbReference type="NCBI Taxonomy" id="2931921"/>
    <lineage>
        <taxon>Bacteria</taxon>
        <taxon>Bacillati</taxon>
        <taxon>Bacillota</taxon>
        <taxon>Bacilli</taxon>
        <taxon>Bacillales</taxon>
        <taxon>Alicyclobacillaceae</taxon>
        <taxon>Alicyclobacillus</taxon>
    </lineage>
</organism>
<dbReference type="RefSeq" id="WP_206655516.1">
    <property type="nucleotide sequence ID" value="NZ_CP071182.1"/>
</dbReference>
<dbReference type="PROSITE" id="PS00595">
    <property type="entry name" value="AA_TRANSFER_CLASS_5"/>
    <property type="match status" value="1"/>
</dbReference>
<evidence type="ECO:0000256" key="3">
    <source>
        <dbReference type="ARBA" id="ARBA00012239"/>
    </source>
</evidence>
<dbReference type="PIRSF" id="PIRSF005572">
    <property type="entry name" value="NifS"/>
    <property type="match status" value="1"/>
</dbReference>
<dbReference type="Pfam" id="PF00266">
    <property type="entry name" value="Aminotran_5"/>
    <property type="match status" value="1"/>
</dbReference>
<comment type="cofactor">
    <cofactor evidence="1 10">
        <name>pyridoxal 5'-phosphate</name>
        <dbReference type="ChEBI" id="CHEBI:597326"/>
    </cofactor>
</comment>
<sequence>MIYLDYAATAPIKRDVQAAMLPFLTGEYGNASSIYGLGRRARSAVDTARGTIASFVGARDNELIFTSGGTESIHSALLGAWLAQPDRKHIITSAVEHHAVLHTCHLLEELGVEVTVVKTDGHGQVQVADVLDAIRPDTLLVSVMMVNNELGTVNPIQELALRVREEHPGVLVHSDMVQAVGAFRVNIEGLGVDFASFTAHKLGGPKGIGALYIRQGTPWKSVLRGGSQERERRAGTENVAGIVGFAAAVEWLAQNFDLHQGIIERRSSQLRRGLDQIPDVIFNSPTNAVSQILNLRFVGVRADRLLMRLDIEGVAASAGSACAAGSLDPSHVLLAVGLSTSAARESVRFSLSDETTEAEIEQAIVTIRDTVAWFRSRGD</sequence>
<protein>
    <recommendedName>
        <fullName evidence="3">cysteine desulfurase</fullName>
        <ecNumber evidence="3">2.8.1.7</ecNumber>
    </recommendedName>
</protein>
<evidence type="ECO:0000313" key="13">
    <source>
        <dbReference type="Proteomes" id="UP000663505"/>
    </source>
</evidence>
<evidence type="ECO:0000259" key="11">
    <source>
        <dbReference type="Pfam" id="PF00266"/>
    </source>
</evidence>
<reference evidence="12 13" key="1">
    <citation type="submission" date="2021-02" db="EMBL/GenBank/DDBJ databases">
        <title>Alicyclobacillus curvatus sp. nov. and Alicyclobacillus mengziensis sp. nov., two acidophilic bacteria isolated from acid mine drainage.</title>
        <authorList>
            <person name="Huang Y."/>
        </authorList>
    </citation>
    <scope>NUCLEOTIDE SEQUENCE [LARGE SCALE GENOMIC DNA]</scope>
    <source>
        <strain evidence="12 13">S30H14</strain>
    </source>
</reference>
<evidence type="ECO:0000256" key="1">
    <source>
        <dbReference type="ARBA" id="ARBA00001933"/>
    </source>
</evidence>
<dbReference type="Gene3D" id="3.40.640.10">
    <property type="entry name" value="Type I PLP-dependent aspartate aminotransferase-like (Major domain)"/>
    <property type="match status" value="1"/>
</dbReference>